<keyword evidence="3" id="KW-1185">Reference proteome</keyword>
<organism evidence="2 3">
    <name type="scientific">Nonomuraea thailandensis</name>
    <dbReference type="NCBI Taxonomy" id="1188745"/>
    <lineage>
        <taxon>Bacteria</taxon>
        <taxon>Bacillati</taxon>
        <taxon>Actinomycetota</taxon>
        <taxon>Actinomycetes</taxon>
        <taxon>Streptosporangiales</taxon>
        <taxon>Streptosporangiaceae</taxon>
        <taxon>Nonomuraea</taxon>
    </lineage>
</organism>
<keyword evidence="1" id="KW-0812">Transmembrane</keyword>
<dbReference type="RefSeq" id="WP_253756507.1">
    <property type="nucleotide sequence ID" value="NZ_BAABKA010000012.1"/>
</dbReference>
<protein>
    <submittedName>
        <fullName evidence="2">Uncharacterized protein</fullName>
    </submittedName>
</protein>
<evidence type="ECO:0000313" key="2">
    <source>
        <dbReference type="EMBL" id="MCP2364239.1"/>
    </source>
</evidence>
<gene>
    <name evidence="2" type="ORF">HD597_011259</name>
</gene>
<dbReference type="Proteomes" id="UP001139648">
    <property type="component" value="Unassembled WGS sequence"/>
</dbReference>
<reference evidence="2" key="1">
    <citation type="submission" date="2022-06" db="EMBL/GenBank/DDBJ databases">
        <title>Sequencing the genomes of 1000 actinobacteria strains.</title>
        <authorList>
            <person name="Klenk H.-P."/>
        </authorList>
    </citation>
    <scope>NUCLEOTIDE SEQUENCE</scope>
    <source>
        <strain evidence="2">DSM 46694</strain>
    </source>
</reference>
<keyword evidence="1" id="KW-1133">Transmembrane helix</keyword>
<keyword evidence="1" id="KW-0472">Membrane</keyword>
<name>A0A9X2K946_9ACTN</name>
<evidence type="ECO:0000256" key="1">
    <source>
        <dbReference type="SAM" id="Phobius"/>
    </source>
</evidence>
<feature type="transmembrane region" description="Helical" evidence="1">
    <location>
        <begin position="7"/>
        <end position="27"/>
    </location>
</feature>
<dbReference type="AlphaFoldDB" id="A0A9X2K946"/>
<evidence type="ECO:0000313" key="3">
    <source>
        <dbReference type="Proteomes" id="UP001139648"/>
    </source>
</evidence>
<dbReference type="EMBL" id="JAMZEB010000002">
    <property type="protein sequence ID" value="MCP2364239.1"/>
    <property type="molecule type" value="Genomic_DNA"/>
</dbReference>
<sequence length="100" mass="11163">MRRIMTTVVLSTICWNVAGALLIYMHLNGPNYVAGMWFMTALAVAATATLAGCINRRDQPIGISYDLGWQQGYRTAEQKYLALLTQWKGIHGKTESPSER</sequence>
<feature type="transmembrane region" description="Helical" evidence="1">
    <location>
        <begin position="33"/>
        <end position="54"/>
    </location>
</feature>
<comment type="caution">
    <text evidence="2">The sequence shown here is derived from an EMBL/GenBank/DDBJ whole genome shotgun (WGS) entry which is preliminary data.</text>
</comment>
<accession>A0A9X2K946</accession>
<proteinExistence type="predicted"/>